<reference evidence="1" key="1">
    <citation type="submission" date="2019-08" db="EMBL/GenBank/DDBJ databases">
        <title>The improved chromosome-level genome for the pearl oyster Pinctada fucata martensii using PacBio sequencing and Hi-C.</title>
        <authorList>
            <person name="Zheng Z."/>
        </authorList>
    </citation>
    <scope>NUCLEOTIDE SEQUENCE</scope>
    <source>
        <strain evidence="1">ZZ-2019</strain>
        <tissue evidence="1">Adductor muscle</tissue>
    </source>
</reference>
<dbReference type="Pfam" id="PF07173">
    <property type="entry name" value="GRDP-like"/>
    <property type="match status" value="1"/>
</dbReference>
<dbReference type="InterPro" id="IPR009836">
    <property type="entry name" value="GRDP-like"/>
</dbReference>
<sequence length="720" mass="81978">MSADMDHKKIPRLEFGDGKHLSHAEASQSARQIRFSLDMVEAALAHIEFLTDVDKHPCLYHGQYVQNAISRYENLWLPLAAKHLDERLTAPLDIEWIWHCHLLAPVLYEKDCIKFFQNTVNHKLYRRFDRAQALKRSKSLWEEAYPNEPFEIDLPVGPIKSENVENYDSKIAYDLTAATSRQCAFFYNVSLPHYLDRKFLSLSELRYKMFLFLRKYARDAYLVPCFDNDLMWHTHQLHPLIYKVDSLKILGRFFNHDDTTNDRSEGTILSNGTNDTIKLWRQMFGCEYSMAGAMFRGKVSRGLYHNLQNCDFGITNNNSEKSQVILSLENVALEWPPDGEYGFDFIIEMKYLDNSGSERQFRLEGPNLVWTRGELSDFVLKSTNEMIKIQLLVKNGKIFHKYDNCEKFLDVSGFVSAKSTIHPFYSCLSLKGKSADNNLHISGIVREIYPETTVKLTVGDYKVCVQPGDLDTSFPVEPLDGDPCTQCGACYLAQHRLLSATEQTVLNCKVFHNPHRIMSGFHIYQGMDPGNLVCCGHLIDSSHLPLPSLVMDPDRNVTLDPGLSERAVLIKDNDGDWAILTAHWSINPETNKGALCLKFFHCVSGLMSWHWLTGSEGAQPVILYIGNCLINISDASLQYTCNTSEVPQYTALSLAVGLLLVLCLPRPRDWIPGNSAMTNESLALSPDSLRLAVACGLTVHTPSNHYRSEQKRLRNQRTEK</sequence>
<proteinExistence type="predicted"/>
<protein>
    <submittedName>
        <fullName evidence="1">Uncharacterized protein</fullName>
    </submittedName>
</protein>
<keyword evidence="2" id="KW-1185">Reference proteome</keyword>
<dbReference type="Proteomes" id="UP001186944">
    <property type="component" value="Unassembled WGS sequence"/>
</dbReference>
<accession>A0AA88YCJ6</accession>
<evidence type="ECO:0000313" key="2">
    <source>
        <dbReference type="Proteomes" id="UP001186944"/>
    </source>
</evidence>
<name>A0AA88YCJ6_PINIB</name>
<gene>
    <name evidence="1" type="ORF">FSP39_009388</name>
</gene>
<organism evidence="1 2">
    <name type="scientific">Pinctada imbricata</name>
    <name type="common">Atlantic pearl-oyster</name>
    <name type="synonym">Pinctada martensii</name>
    <dbReference type="NCBI Taxonomy" id="66713"/>
    <lineage>
        <taxon>Eukaryota</taxon>
        <taxon>Metazoa</taxon>
        <taxon>Spiralia</taxon>
        <taxon>Lophotrochozoa</taxon>
        <taxon>Mollusca</taxon>
        <taxon>Bivalvia</taxon>
        <taxon>Autobranchia</taxon>
        <taxon>Pteriomorphia</taxon>
        <taxon>Pterioida</taxon>
        <taxon>Pterioidea</taxon>
        <taxon>Pteriidae</taxon>
        <taxon>Pinctada</taxon>
    </lineage>
</organism>
<evidence type="ECO:0000313" key="1">
    <source>
        <dbReference type="EMBL" id="KAK3102178.1"/>
    </source>
</evidence>
<dbReference type="EMBL" id="VSWD01000005">
    <property type="protein sequence ID" value="KAK3102178.1"/>
    <property type="molecule type" value="Genomic_DNA"/>
</dbReference>
<dbReference type="PANTHER" id="PTHR34365:SF7">
    <property type="entry name" value="GLYCINE-RICH DOMAIN-CONTAINING PROTEIN 1"/>
    <property type="match status" value="1"/>
</dbReference>
<comment type="caution">
    <text evidence="1">The sequence shown here is derived from an EMBL/GenBank/DDBJ whole genome shotgun (WGS) entry which is preliminary data.</text>
</comment>
<dbReference type="PANTHER" id="PTHR34365">
    <property type="entry name" value="ENOLASE (DUF1399)"/>
    <property type="match status" value="1"/>
</dbReference>
<dbReference type="AlphaFoldDB" id="A0AA88YCJ6"/>